<comment type="caution">
    <text evidence="1">The sequence shown here is derived from an EMBL/GenBank/DDBJ whole genome shotgun (WGS) entry which is preliminary data.</text>
</comment>
<dbReference type="Gene3D" id="2.60.120.10">
    <property type="entry name" value="Jelly Rolls"/>
    <property type="match status" value="1"/>
</dbReference>
<dbReference type="Proteomes" id="UP001597283">
    <property type="component" value="Unassembled WGS sequence"/>
</dbReference>
<accession>A0ABW4NBR4</accession>
<dbReference type="InterPro" id="IPR014710">
    <property type="entry name" value="RmlC-like_jellyroll"/>
</dbReference>
<evidence type="ECO:0000313" key="1">
    <source>
        <dbReference type="EMBL" id="MFD1787178.1"/>
    </source>
</evidence>
<name>A0ABW4NBR4_9SPHN</name>
<dbReference type="EMBL" id="JBHUFC010000002">
    <property type="protein sequence ID" value="MFD1787178.1"/>
    <property type="molecule type" value="Genomic_DNA"/>
</dbReference>
<evidence type="ECO:0008006" key="3">
    <source>
        <dbReference type="Google" id="ProtNLM"/>
    </source>
</evidence>
<sequence length="134" mass="14659">MTSLLPVTLLAMQVGQVAPPDLDAVAAAPNNHRVILENDQVRVLQVTVMPGETEAVHEHRWPSVIHIQSWQPALDIRYAVRDGKLVEVDRTRLPAGAPPAAIWAPNEAPHAVTNLGKAPFRLLRVELKQPVVGK</sequence>
<dbReference type="SUPFAM" id="SSF51182">
    <property type="entry name" value="RmlC-like cupins"/>
    <property type="match status" value="1"/>
</dbReference>
<organism evidence="1 2">
    <name type="scientific">Sphingomonas floccifaciens</name>
    <dbReference type="NCBI Taxonomy" id="1844115"/>
    <lineage>
        <taxon>Bacteria</taxon>
        <taxon>Pseudomonadati</taxon>
        <taxon>Pseudomonadota</taxon>
        <taxon>Alphaproteobacteria</taxon>
        <taxon>Sphingomonadales</taxon>
        <taxon>Sphingomonadaceae</taxon>
        <taxon>Sphingomonas</taxon>
    </lineage>
</organism>
<dbReference type="InterPro" id="IPR011051">
    <property type="entry name" value="RmlC_Cupin_sf"/>
</dbReference>
<protein>
    <recommendedName>
        <fullName evidence="3">Cupin domain-containing protein</fullName>
    </recommendedName>
</protein>
<keyword evidence="2" id="KW-1185">Reference proteome</keyword>
<reference evidence="2" key="1">
    <citation type="journal article" date="2019" name="Int. J. Syst. Evol. Microbiol.">
        <title>The Global Catalogue of Microorganisms (GCM) 10K type strain sequencing project: providing services to taxonomists for standard genome sequencing and annotation.</title>
        <authorList>
            <consortium name="The Broad Institute Genomics Platform"/>
            <consortium name="The Broad Institute Genome Sequencing Center for Infectious Disease"/>
            <person name="Wu L."/>
            <person name="Ma J."/>
        </authorList>
    </citation>
    <scope>NUCLEOTIDE SEQUENCE [LARGE SCALE GENOMIC DNA]</scope>
    <source>
        <strain evidence="2">Q85</strain>
    </source>
</reference>
<gene>
    <name evidence="1" type="ORF">ACFSC3_06315</name>
</gene>
<proteinExistence type="predicted"/>
<evidence type="ECO:0000313" key="2">
    <source>
        <dbReference type="Proteomes" id="UP001597283"/>
    </source>
</evidence>